<keyword evidence="2" id="KW-1185">Reference proteome</keyword>
<evidence type="ECO:0000313" key="1">
    <source>
        <dbReference type="EMBL" id="TNN63615.1"/>
    </source>
</evidence>
<gene>
    <name evidence="1" type="ORF">EYF80_026151</name>
</gene>
<dbReference type="Proteomes" id="UP000314294">
    <property type="component" value="Unassembled WGS sequence"/>
</dbReference>
<sequence length="106" mass="11235">MRSERQLLFTEMSGIATVALATPTASGVTPTAGGSGKASLCISVVAPRMSSHSLDLRRRLRPELNSVLSSSRGLVRDRPLAGLNSRGEEQHECALRGSGRVIFTGE</sequence>
<dbReference type="AlphaFoldDB" id="A0A4Z2HEA3"/>
<reference evidence="1 2" key="1">
    <citation type="submission" date="2019-03" db="EMBL/GenBank/DDBJ databases">
        <title>First draft genome of Liparis tanakae, snailfish: a comprehensive survey of snailfish specific genes.</title>
        <authorList>
            <person name="Kim W."/>
            <person name="Song I."/>
            <person name="Jeong J.-H."/>
            <person name="Kim D."/>
            <person name="Kim S."/>
            <person name="Ryu S."/>
            <person name="Song J.Y."/>
            <person name="Lee S.K."/>
        </authorList>
    </citation>
    <scope>NUCLEOTIDE SEQUENCE [LARGE SCALE GENOMIC DNA]</scope>
    <source>
        <tissue evidence="1">Muscle</tissue>
    </source>
</reference>
<proteinExistence type="predicted"/>
<dbReference type="EMBL" id="SRLO01000269">
    <property type="protein sequence ID" value="TNN63615.1"/>
    <property type="molecule type" value="Genomic_DNA"/>
</dbReference>
<protein>
    <submittedName>
        <fullName evidence="1">Uncharacterized protein</fullName>
    </submittedName>
</protein>
<comment type="caution">
    <text evidence="1">The sequence shown here is derived from an EMBL/GenBank/DDBJ whole genome shotgun (WGS) entry which is preliminary data.</text>
</comment>
<accession>A0A4Z2HEA3</accession>
<evidence type="ECO:0000313" key="2">
    <source>
        <dbReference type="Proteomes" id="UP000314294"/>
    </source>
</evidence>
<name>A0A4Z2HEA3_9TELE</name>
<organism evidence="1 2">
    <name type="scientific">Liparis tanakae</name>
    <name type="common">Tanaka's snailfish</name>
    <dbReference type="NCBI Taxonomy" id="230148"/>
    <lineage>
        <taxon>Eukaryota</taxon>
        <taxon>Metazoa</taxon>
        <taxon>Chordata</taxon>
        <taxon>Craniata</taxon>
        <taxon>Vertebrata</taxon>
        <taxon>Euteleostomi</taxon>
        <taxon>Actinopterygii</taxon>
        <taxon>Neopterygii</taxon>
        <taxon>Teleostei</taxon>
        <taxon>Neoteleostei</taxon>
        <taxon>Acanthomorphata</taxon>
        <taxon>Eupercaria</taxon>
        <taxon>Perciformes</taxon>
        <taxon>Cottioidei</taxon>
        <taxon>Cottales</taxon>
        <taxon>Liparidae</taxon>
        <taxon>Liparis</taxon>
    </lineage>
</organism>